<dbReference type="EMBL" id="BGPR01000028">
    <property type="protein sequence ID" value="GBL82234.1"/>
    <property type="molecule type" value="Genomic_DNA"/>
</dbReference>
<feature type="compositionally biased region" description="Basic residues" evidence="1">
    <location>
        <begin position="34"/>
        <end position="46"/>
    </location>
</feature>
<protein>
    <submittedName>
        <fullName evidence="2">Uncharacterized protein</fullName>
    </submittedName>
</protein>
<evidence type="ECO:0000313" key="3">
    <source>
        <dbReference type="Proteomes" id="UP000499080"/>
    </source>
</evidence>
<accession>A0A4Y2ATC5</accession>
<comment type="caution">
    <text evidence="2">The sequence shown here is derived from an EMBL/GenBank/DDBJ whole genome shotgun (WGS) entry which is preliminary data.</text>
</comment>
<proteinExistence type="predicted"/>
<feature type="region of interest" description="Disordered" evidence="1">
    <location>
        <begin position="1"/>
        <end position="46"/>
    </location>
</feature>
<dbReference type="Proteomes" id="UP000499080">
    <property type="component" value="Unassembled WGS sequence"/>
</dbReference>
<feature type="compositionally biased region" description="Polar residues" evidence="1">
    <location>
        <begin position="8"/>
        <end position="28"/>
    </location>
</feature>
<name>A0A4Y2ATC5_ARAVE</name>
<evidence type="ECO:0000256" key="1">
    <source>
        <dbReference type="SAM" id="MobiDB-lite"/>
    </source>
</evidence>
<evidence type="ECO:0000313" key="2">
    <source>
        <dbReference type="EMBL" id="GBL82234.1"/>
    </source>
</evidence>
<reference evidence="2 3" key="1">
    <citation type="journal article" date="2019" name="Sci. Rep.">
        <title>Orb-weaving spider Araneus ventricosus genome elucidates the spidroin gene catalogue.</title>
        <authorList>
            <person name="Kono N."/>
            <person name="Nakamura H."/>
            <person name="Ohtoshi R."/>
            <person name="Moran D.A.P."/>
            <person name="Shinohara A."/>
            <person name="Yoshida Y."/>
            <person name="Fujiwara M."/>
            <person name="Mori M."/>
            <person name="Tomita M."/>
            <person name="Arakawa K."/>
        </authorList>
    </citation>
    <scope>NUCLEOTIDE SEQUENCE [LARGE SCALE GENOMIC DNA]</scope>
</reference>
<gene>
    <name evidence="2" type="ORF">AVEN_252419_1</name>
</gene>
<keyword evidence="3" id="KW-1185">Reference proteome</keyword>
<dbReference type="AlphaFoldDB" id="A0A4Y2ATC5"/>
<organism evidence="2 3">
    <name type="scientific">Araneus ventricosus</name>
    <name type="common">Orbweaver spider</name>
    <name type="synonym">Epeira ventricosa</name>
    <dbReference type="NCBI Taxonomy" id="182803"/>
    <lineage>
        <taxon>Eukaryota</taxon>
        <taxon>Metazoa</taxon>
        <taxon>Ecdysozoa</taxon>
        <taxon>Arthropoda</taxon>
        <taxon>Chelicerata</taxon>
        <taxon>Arachnida</taxon>
        <taxon>Araneae</taxon>
        <taxon>Araneomorphae</taxon>
        <taxon>Entelegynae</taxon>
        <taxon>Araneoidea</taxon>
        <taxon>Araneidae</taxon>
        <taxon>Araneus</taxon>
    </lineage>
</organism>
<sequence>MCPKKSVTPHSGSVAGRTNLSRSQQATHLQEKVKGRRRVLPHPARPHRVQRTDLPYFCGGVRNTRVASKLDVNLTNIMLQFQFQYLMLKRAVTAVLQYGE</sequence>